<sequence>MAIVGLKMVTFALVDPVTQQLLKGEDGLSADGLYQVDTKDMGSKTANITGLVGSSTKRYGNNVSQQVTYGAAAPSIAYDSLNLDFDIKQKIKGFVSDGKGGWTPSDPAHIAMLIETQSLSGSSIYFGFGNATAVESEANVQTNDDNKQIVDDALTISALDTIAFGHKPFKLYNSADTGFDQPTMLKEVFGGYVAATGTGTSTGTGN</sequence>
<dbReference type="EMBL" id="JBHTOC010000007">
    <property type="protein sequence ID" value="MFD1429717.1"/>
    <property type="molecule type" value="Genomic_DNA"/>
</dbReference>
<keyword evidence="2" id="KW-1185">Reference proteome</keyword>
<evidence type="ECO:0000313" key="1">
    <source>
        <dbReference type="EMBL" id="MFD1429717.1"/>
    </source>
</evidence>
<protein>
    <submittedName>
        <fullName evidence="1">Phage tail protein</fullName>
    </submittedName>
</protein>
<dbReference type="Proteomes" id="UP001597196">
    <property type="component" value="Unassembled WGS sequence"/>
</dbReference>
<reference evidence="2" key="1">
    <citation type="journal article" date="2019" name="Int. J. Syst. Evol. Microbiol.">
        <title>The Global Catalogue of Microorganisms (GCM) 10K type strain sequencing project: providing services to taxonomists for standard genome sequencing and annotation.</title>
        <authorList>
            <consortium name="The Broad Institute Genomics Platform"/>
            <consortium name="The Broad Institute Genome Sequencing Center for Infectious Disease"/>
            <person name="Wu L."/>
            <person name="Ma J."/>
        </authorList>
    </citation>
    <scope>NUCLEOTIDE SEQUENCE [LARGE SCALE GENOMIC DNA]</scope>
    <source>
        <strain evidence="2">CCM 8980</strain>
    </source>
</reference>
<dbReference type="Pfam" id="PF04630">
    <property type="entry name" value="Phage_TTP_1"/>
    <property type="match status" value="1"/>
</dbReference>
<organism evidence="1 2">
    <name type="scientific">Lacticaseibacillus mingshuiensis</name>
    <dbReference type="NCBI Taxonomy" id="2799574"/>
    <lineage>
        <taxon>Bacteria</taxon>
        <taxon>Bacillati</taxon>
        <taxon>Bacillota</taxon>
        <taxon>Bacilli</taxon>
        <taxon>Lactobacillales</taxon>
        <taxon>Lactobacillaceae</taxon>
        <taxon>Lacticaseibacillus</taxon>
    </lineage>
</organism>
<proteinExistence type="predicted"/>
<gene>
    <name evidence="1" type="ORF">ACFQ4P_05580</name>
</gene>
<dbReference type="InterPro" id="IPR006724">
    <property type="entry name" value="Phage_TTP"/>
</dbReference>
<evidence type="ECO:0000313" key="2">
    <source>
        <dbReference type="Proteomes" id="UP001597196"/>
    </source>
</evidence>
<accession>A0ABW4CFZ0</accession>
<dbReference type="RefSeq" id="WP_203637003.1">
    <property type="nucleotide sequence ID" value="NZ_BOLS01000006.1"/>
</dbReference>
<comment type="caution">
    <text evidence="1">The sequence shown here is derived from an EMBL/GenBank/DDBJ whole genome shotgun (WGS) entry which is preliminary data.</text>
</comment>
<name>A0ABW4CFZ0_9LACO</name>